<evidence type="ECO:0000313" key="2">
    <source>
        <dbReference type="Proteomes" id="UP001642360"/>
    </source>
</evidence>
<comment type="caution">
    <text evidence="1">The sequence shown here is derived from an EMBL/GenBank/DDBJ whole genome shotgun (WGS) entry which is preliminary data.</text>
</comment>
<dbReference type="EMBL" id="CAUOFW020003947">
    <property type="protein sequence ID" value="CAK9162837.1"/>
    <property type="molecule type" value="Genomic_DNA"/>
</dbReference>
<dbReference type="InterPro" id="IPR044603">
    <property type="entry name" value="SAG101-like"/>
</dbReference>
<dbReference type="Proteomes" id="UP001642360">
    <property type="component" value="Unassembled WGS sequence"/>
</dbReference>
<gene>
    <name evidence="1" type="ORF">ILEXP_LOCUS31801</name>
</gene>
<proteinExistence type="predicted"/>
<protein>
    <submittedName>
        <fullName evidence="1">Uncharacterized protein</fullName>
    </submittedName>
</protein>
<organism evidence="1 2">
    <name type="scientific">Ilex paraguariensis</name>
    <name type="common">yerba mate</name>
    <dbReference type="NCBI Taxonomy" id="185542"/>
    <lineage>
        <taxon>Eukaryota</taxon>
        <taxon>Viridiplantae</taxon>
        <taxon>Streptophyta</taxon>
        <taxon>Embryophyta</taxon>
        <taxon>Tracheophyta</taxon>
        <taxon>Spermatophyta</taxon>
        <taxon>Magnoliopsida</taxon>
        <taxon>eudicotyledons</taxon>
        <taxon>Gunneridae</taxon>
        <taxon>Pentapetalae</taxon>
        <taxon>asterids</taxon>
        <taxon>campanulids</taxon>
        <taxon>Aquifoliales</taxon>
        <taxon>Aquifoliaceae</taxon>
        <taxon>Ilex</taxon>
    </lineage>
</organism>
<dbReference type="AlphaFoldDB" id="A0ABC8T6Y5"/>
<dbReference type="PANTHER" id="PTHR46898">
    <property type="entry name" value="SENESCENCE-ASSOCIATED CARBOXYLESTERASE 101"/>
    <property type="match status" value="1"/>
</dbReference>
<dbReference type="PANTHER" id="PTHR46898:SF3">
    <property type="entry name" value="FUNGAL LIPASE-LIKE DOMAIN-CONTAINING PROTEIN"/>
    <property type="match status" value="1"/>
</dbReference>
<sequence length="127" mass="14260">MNQFRSGVEVANLVASLDLLHYSWEAIVDLHRETHSRDPNLPISKVYPHPSKGTIIAFKSSPTCTVHHLQGGGREFVSSEALKESFPVFEFICTKVNRSFSINKAAVTLFASLYNELSRLKDQANLR</sequence>
<keyword evidence="2" id="KW-1185">Reference proteome</keyword>
<reference evidence="1 2" key="1">
    <citation type="submission" date="2024-02" db="EMBL/GenBank/DDBJ databases">
        <authorList>
            <person name="Vignale AGUSTIN F."/>
            <person name="Sosa J E."/>
            <person name="Modenutti C."/>
        </authorList>
    </citation>
    <scope>NUCLEOTIDE SEQUENCE [LARGE SCALE GENOMIC DNA]</scope>
</reference>
<evidence type="ECO:0000313" key="1">
    <source>
        <dbReference type="EMBL" id="CAK9162837.1"/>
    </source>
</evidence>
<name>A0ABC8T6Y5_9AQUA</name>
<accession>A0ABC8T6Y5</accession>